<feature type="binding site" evidence="7 8">
    <location>
        <position position="20"/>
    </location>
    <ligand>
        <name>S-adenosyl-L-methionine</name>
        <dbReference type="ChEBI" id="CHEBI:59789"/>
    </ligand>
</feature>
<evidence type="ECO:0000256" key="8">
    <source>
        <dbReference type="PROSITE-ProRule" id="PRU01026"/>
    </source>
</evidence>
<dbReference type="Proteomes" id="UP000177167">
    <property type="component" value="Unassembled WGS sequence"/>
</dbReference>
<evidence type="ECO:0000256" key="7">
    <source>
        <dbReference type="HAMAP-Rule" id="MF_00607"/>
    </source>
</evidence>
<dbReference type="NCBIfam" id="TIGR00755">
    <property type="entry name" value="ksgA"/>
    <property type="match status" value="1"/>
</dbReference>
<dbReference type="GO" id="GO:0003723">
    <property type="term" value="F:RNA binding"/>
    <property type="evidence" value="ECO:0007669"/>
    <property type="project" value="UniProtKB-UniRule"/>
</dbReference>
<dbReference type="InterPro" id="IPR023165">
    <property type="entry name" value="rRNA_Ade_diMease-like_C"/>
</dbReference>
<comment type="function">
    <text evidence="7">Specifically dimethylates two adjacent adenosines (A1518 and A1519) in the loop of a conserved hairpin near the 3'-end of 16S rRNA in the 30S particle. May play a critical role in biogenesis of 30S subunits.</text>
</comment>
<dbReference type="HAMAP" id="MF_00607">
    <property type="entry name" value="16SrRNA_methyltr_A"/>
    <property type="match status" value="1"/>
</dbReference>
<evidence type="ECO:0000313" key="11">
    <source>
        <dbReference type="Proteomes" id="UP000177167"/>
    </source>
</evidence>
<feature type="binding site" evidence="7 8">
    <location>
        <position position="92"/>
    </location>
    <ligand>
        <name>S-adenosyl-L-methionine</name>
        <dbReference type="ChEBI" id="CHEBI:59789"/>
    </ligand>
</feature>
<organism evidence="10 11">
    <name type="scientific">Candidatus Yanofskybacteria bacterium RIFCSPHIGHO2_02_FULL_41_11</name>
    <dbReference type="NCBI Taxonomy" id="1802675"/>
    <lineage>
        <taxon>Bacteria</taxon>
        <taxon>Candidatus Yanofskyibacteriota</taxon>
    </lineage>
</organism>
<feature type="binding site" evidence="7 8">
    <location>
        <position position="47"/>
    </location>
    <ligand>
        <name>S-adenosyl-L-methionine</name>
        <dbReference type="ChEBI" id="CHEBI:59789"/>
    </ligand>
</feature>
<evidence type="ECO:0000256" key="3">
    <source>
        <dbReference type="ARBA" id="ARBA00022603"/>
    </source>
</evidence>
<dbReference type="EMBL" id="MGJP01000056">
    <property type="protein sequence ID" value="OGN08675.1"/>
    <property type="molecule type" value="Genomic_DNA"/>
</dbReference>
<evidence type="ECO:0000313" key="10">
    <source>
        <dbReference type="EMBL" id="OGN08675.1"/>
    </source>
</evidence>
<proteinExistence type="inferred from homology"/>
<feature type="binding site" evidence="7 8">
    <location>
        <position position="22"/>
    </location>
    <ligand>
        <name>S-adenosyl-L-methionine</name>
        <dbReference type="ChEBI" id="CHEBI:59789"/>
    </ligand>
</feature>
<comment type="catalytic activity">
    <reaction evidence="7">
        <text>adenosine(1518)/adenosine(1519) in 16S rRNA + 4 S-adenosyl-L-methionine = N(6)-dimethyladenosine(1518)/N(6)-dimethyladenosine(1519) in 16S rRNA + 4 S-adenosyl-L-homocysteine + 4 H(+)</text>
        <dbReference type="Rhea" id="RHEA:19609"/>
        <dbReference type="Rhea" id="RHEA-COMP:10232"/>
        <dbReference type="Rhea" id="RHEA-COMP:10233"/>
        <dbReference type="ChEBI" id="CHEBI:15378"/>
        <dbReference type="ChEBI" id="CHEBI:57856"/>
        <dbReference type="ChEBI" id="CHEBI:59789"/>
        <dbReference type="ChEBI" id="CHEBI:74411"/>
        <dbReference type="ChEBI" id="CHEBI:74493"/>
        <dbReference type="EC" id="2.1.1.182"/>
    </reaction>
</comment>
<evidence type="ECO:0000256" key="2">
    <source>
        <dbReference type="ARBA" id="ARBA00022552"/>
    </source>
</evidence>
<protein>
    <recommendedName>
        <fullName evidence="7">Ribosomal RNA small subunit methyltransferase A</fullName>
        <ecNumber evidence="7">2.1.1.182</ecNumber>
    </recommendedName>
    <alternativeName>
        <fullName evidence="7">16S rRNA (adenine(1518)-N(6)/adenine(1519)-N(6))-dimethyltransferase</fullName>
    </alternativeName>
    <alternativeName>
        <fullName evidence="7">16S rRNA dimethyladenosine transferase</fullName>
    </alternativeName>
    <alternativeName>
        <fullName evidence="7">16S rRNA dimethylase</fullName>
    </alternativeName>
    <alternativeName>
        <fullName evidence="7">S-adenosylmethionine-6-N', N'-adenosyl(rRNA) dimethyltransferase</fullName>
    </alternativeName>
</protein>
<feature type="domain" description="Ribosomal RNA adenine methylase transferase N-terminal" evidence="9">
    <location>
        <begin position="27"/>
        <end position="202"/>
    </location>
</feature>
<dbReference type="Pfam" id="PF00398">
    <property type="entry name" value="RrnaAD"/>
    <property type="match status" value="1"/>
</dbReference>
<comment type="caution">
    <text evidence="10">The sequence shown here is derived from an EMBL/GenBank/DDBJ whole genome shotgun (WGS) entry which is preliminary data.</text>
</comment>
<dbReference type="CDD" id="cd02440">
    <property type="entry name" value="AdoMet_MTases"/>
    <property type="match status" value="1"/>
</dbReference>
<sequence>MSVIHRQFNMFKTKKSLGQNFLINPGVLDKIVTAAELDKSGTVLEIGPGTGILTEKLAEQTSRIITIEKDRRLIKSLREKFKNTNVEVVESDVLRLDIESLFRNLKLEIRNSHYKVVGNIPYYITSRLLRKIFEEWPTPELIVLMVQKEVAQRITVVRPPYNLLALSVQFYAKPKIISYVSRGSFRPIPKVDSAIIKLTPKRSNLESSKRSDLELADKFFKLTKTAFAGKRKQLKNTIGAEILQKAGIRPKSRPEELSLENWLTLAKKCVKI</sequence>
<dbReference type="InterPro" id="IPR020596">
    <property type="entry name" value="rRNA_Ade_Mease_Trfase_CS"/>
</dbReference>
<evidence type="ECO:0000259" key="9">
    <source>
        <dbReference type="SMART" id="SM00650"/>
    </source>
</evidence>
<keyword evidence="2 7" id="KW-0698">rRNA processing</keyword>
<evidence type="ECO:0000256" key="5">
    <source>
        <dbReference type="ARBA" id="ARBA00022691"/>
    </source>
</evidence>
<dbReference type="InterPro" id="IPR029063">
    <property type="entry name" value="SAM-dependent_MTases_sf"/>
</dbReference>
<evidence type="ECO:0000256" key="6">
    <source>
        <dbReference type="ARBA" id="ARBA00022884"/>
    </source>
</evidence>
<comment type="subcellular location">
    <subcellularLocation>
        <location evidence="7">Cytoplasm</location>
    </subcellularLocation>
</comment>
<comment type="similarity">
    <text evidence="7">Belongs to the class I-like SAM-binding methyltransferase superfamily. rRNA adenine N(6)-methyltransferase family. RsmA subfamily.</text>
</comment>
<keyword evidence="6 7" id="KW-0694">RNA-binding</keyword>
<feature type="binding site" evidence="7 8">
    <location>
        <position position="119"/>
    </location>
    <ligand>
        <name>S-adenosyl-L-methionine</name>
        <dbReference type="ChEBI" id="CHEBI:59789"/>
    </ligand>
</feature>
<dbReference type="PROSITE" id="PS01131">
    <property type="entry name" value="RRNA_A_DIMETH"/>
    <property type="match status" value="1"/>
</dbReference>
<dbReference type="InterPro" id="IPR001737">
    <property type="entry name" value="KsgA/Erm"/>
</dbReference>
<dbReference type="Gene3D" id="3.40.50.150">
    <property type="entry name" value="Vaccinia Virus protein VP39"/>
    <property type="match status" value="1"/>
</dbReference>
<dbReference type="Gene3D" id="1.10.8.100">
    <property type="entry name" value="Ribosomal RNA adenine dimethylase-like, domain 2"/>
    <property type="match status" value="1"/>
</dbReference>
<reference evidence="10 11" key="1">
    <citation type="journal article" date="2016" name="Nat. Commun.">
        <title>Thousands of microbial genomes shed light on interconnected biogeochemical processes in an aquifer system.</title>
        <authorList>
            <person name="Anantharaman K."/>
            <person name="Brown C.T."/>
            <person name="Hug L.A."/>
            <person name="Sharon I."/>
            <person name="Castelle C.J."/>
            <person name="Probst A.J."/>
            <person name="Thomas B.C."/>
            <person name="Singh A."/>
            <person name="Wilkins M.J."/>
            <person name="Karaoz U."/>
            <person name="Brodie E.L."/>
            <person name="Williams K.H."/>
            <person name="Hubbard S.S."/>
            <person name="Banfield J.F."/>
        </authorList>
    </citation>
    <scope>NUCLEOTIDE SEQUENCE [LARGE SCALE GENOMIC DNA]</scope>
</reference>
<dbReference type="EC" id="2.1.1.182" evidence="7"/>
<dbReference type="PANTHER" id="PTHR11727:SF7">
    <property type="entry name" value="DIMETHYLADENOSINE TRANSFERASE-RELATED"/>
    <property type="match status" value="1"/>
</dbReference>
<keyword evidence="4 7" id="KW-0808">Transferase</keyword>
<evidence type="ECO:0000256" key="4">
    <source>
        <dbReference type="ARBA" id="ARBA00022679"/>
    </source>
</evidence>
<feature type="binding site" evidence="7 8">
    <location>
        <position position="68"/>
    </location>
    <ligand>
        <name>S-adenosyl-L-methionine</name>
        <dbReference type="ChEBI" id="CHEBI:59789"/>
    </ligand>
</feature>
<keyword evidence="3 7" id="KW-0489">Methyltransferase</keyword>
<keyword evidence="1 7" id="KW-0963">Cytoplasm</keyword>
<name>A0A1F8F6A1_9BACT</name>
<dbReference type="PANTHER" id="PTHR11727">
    <property type="entry name" value="DIMETHYLADENOSINE TRANSFERASE"/>
    <property type="match status" value="1"/>
</dbReference>
<dbReference type="InterPro" id="IPR020598">
    <property type="entry name" value="rRNA_Ade_methylase_Trfase_N"/>
</dbReference>
<dbReference type="GO" id="GO:0005829">
    <property type="term" value="C:cytosol"/>
    <property type="evidence" value="ECO:0007669"/>
    <property type="project" value="TreeGrafter"/>
</dbReference>
<keyword evidence="5 7" id="KW-0949">S-adenosyl-L-methionine</keyword>
<gene>
    <name evidence="7" type="primary">rsmA</name>
    <name evidence="7" type="synonym">ksgA</name>
    <name evidence="10" type="ORF">A3J46_01700</name>
</gene>
<dbReference type="InterPro" id="IPR011530">
    <property type="entry name" value="rRNA_adenine_dimethylase"/>
</dbReference>
<accession>A0A1F8F6A1</accession>
<dbReference type="SUPFAM" id="SSF53335">
    <property type="entry name" value="S-adenosyl-L-methionine-dependent methyltransferases"/>
    <property type="match status" value="1"/>
</dbReference>
<dbReference type="AlphaFoldDB" id="A0A1F8F6A1"/>
<dbReference type="PROSITE" id="PS51689">
    <property type="entry name" value="SAM_RNA_A_N6_MT"/>
    <property type="match status" value="1"/>
</dbReference>
<dbReference type="GO" id="GO:0052908">
    <property type="term" value="F:16S rRNA (adenine(1518)-N(6)/adenine(1519)-N(6))-dimethyltransferase activity"/>
    <property type="evidence" value="ECO:0007669"/>
    <property type="project" value="UniProtKB-EC"/>
</dbReference>
<evidence type="ECO:0000256" key="1">
    <source>
        <dbReference type="ARBA" id="ARBA00022490"/>
    </source>
</evidence>
<dbReference type="SMART" id="SM00650">
    <property type="entry name" value="rADc"/>
    <property type="match status" value="1"/>
</dbReference>